<reference evidence="1" key="1">
    <citation type="journal article" date="2012" name="PLoS ONE">
        <title>Gene sets for utilization of primary and secondary nutrition supplies in the distal gut of endangered iberian lynx.</title>
        <authorList>
            <person name="Alcaide M."/>
            <person name="Messina E."/>
            <person name="Richter M."/>
            <person name="Bargiela R."/>
            <person name="Peplies J."/>
            <person name="Huws S.A."/>
            <person name="Newbold C.J."/>
            <person name="Golyshin P.N."/>
            <person name="Simon M.A."/>
            <person name="Lopez G."/>
            <person name="Yakimov M.M."/>
            <person name="Ferrer M."/>
        </authorList>
    </citation>
    <scope>NUCLEOTIDE SEQUENCE</scope>
</reference>
<evidence type="ECO:0000313" key="1">
    <source>
        <dbReference type="EMBL" id="EJX02956.1"/>
    </source>
</evidence>
<dbReference type="AlphaFoldDB" id="J9CRX9"/>
<name>J9CRX9_9ZZZZ</name>
<sequence>MSKNALFGRFYFVRTKKSLGSVIKLHCMPFFRVDEPLRDGPRNNKTMNKIVG</sequence>
<protein>
    <submittedName>
        <fullName evidence="1">Uncharacterized protein</fullName>
    </submittedName>
</protein>
<organism evidence="1">
    <name type="scientific">gut metagenome</name>
    <dbReference type="NCBI Taxonomy" id="749906"/>
    <lineage>
        <taxon>unclassified sequences</taxon>
        <taxon>metagenomes</taxon>
        <taxon>organismal metagenomes</taxon>
    </lineage>
</organism>
<accession>J9CRX9</accession>
<dbReference type="EMBL" id="AMCI01002348">
    <property type="protein sequence ID" value="EJX02956.1"/>
    <property type="molecule type" value="Genomic_DNA"/>
</dbReference>
<proteinExistence type="predicted"/>
<gene>
    <name evidence="1" type="ORF">EVA_08937</name>
</gene>
<comment type="caution">
    <text evidence="1">The sequence shown here is derived from an EMBL/GenBank/DDBJ whole genome shotgun (WGS) entry which is preliminary data.</text>
</comment>